<comment type="similarity">
    <text evidence="1">Belongs to the isochorismatase family.</text>
</comment>
<reference evidence="5" key="1">
    <citation type="journal article" date="2019" name="Int. J. Syst. Evol. Microbiol.">
        <title>The Global Catalogue of Microorganisms (GCM) 10K type strain sequencing project: providing services to taxonomists for standard genome sequencing and annotation.</title>
        <authorList>
            <consortium name="The Broad Institute Genomics Platform"/>
            <consortium name="The Broad Institute Genome Sequencing Center for Infectious Disease"/>
            <person name="Wu L."/>
            <person name="Ma J."/>
        </authorList>
    </citation>
    <scope>NUCLEOTIDE SEQUENCE [LARGE SCALE GENOMIC DNA]</scope>
    <source>
        <strain evidence="5">CGMCC 1.7693</strain>
    </source>
</reference>
<name>A0ABQ2P2M7_9BACI</name>
<dbReference type="InterPro" id="IPR000868">
    <property type="entry name" value="Isochorismatase-like_dom"/>
</dbReference>
<keyword evidence="2" id="KW-0378">Hydrolase</keyword>
<comment type="caution">
    <text evidence="4">The sequence shown here is derived from an EMBL/GenBank/DDBJ whole genome shotgun (WGS) entry which is preliminary data.</text>
</comment>
<keyword evidence="5" id="KW-1185">Reference proteome</keyword>
<evidence type="ECO:0000256" key="1">
    <source>
        <dbReference type="ARBA" id="ARBA00006336"/>
    </source>
</evidence>
<protein>
    <submittedName>
        <fullName evidence="4">Isochorismatase</fullName>
    </submittedName>
</protein>
<organism evidence="4 5">
    <name type="scientific">Oceanobacillus neutriphilus</name>
    <dbReference type="NCBI Taxonomy" id="531815"/>
    <lineage>
        <taxon>Bacteria</taxon>
        <taxon>Bacillati</taxon>
        <taxon>Bacillota</taxon>
        <taxon>Bacilli</taxon>
        <taxon>Bacillales</taxon>
        <taxon>Bacillaceae</taxon>
        <taxon>Oceanobacillus</taxon>
    </lineage>
</organism>
<evidence type="ECO:0000259" key="3">
    <source>
        <dbReference type="Pfam" id="PF00857"/>
    </source>
</evidence>
<evidence type="ECO:0000313" key="4">
    <source>
        <dbReference type="EMBL" id="GGP16645.1"/>
    </source>
</evidence>
<dbReference type="CDD" id="cd01014">
    <property type="entry name" value="nicotinamidase_related"/>
    <property type="match status" value="1"/>
</dbReference>
<dbReference type="Gene3D" id="3.40.50.850">
    <property type="entry name" value="Isochorismatase-like"/>
    <property type="match status" value="1"/>
</dbReference>
<accession>A0ABQ2P2M7</accession>
<evidence type="ECO:0000256" key="2">
    <source>
        <dbReference type="ARBA" id="ARBA00022801"/>
    </source>
</evidence>
<dbReference type="InterPro" id="IPR050272">
    <property type="entry name" value="Isochorismatase-like_hydrls"/>
</dbReference>
<dbReference type="Proteomes" id="UP000641206">
    <property type="component" value="Unassembled WGS sequence"/>
</dbReference>
<dbReference type="InterPro" id="IPR036380">
    <property type="entry name" value="Isochorismatase-like_sf"/>
</dbReference>
<gene>
    <name evidence="4" type="ORF">GCM10011346_49390</name>
</gene>
<sequence length="185" mass="20599">MNQVLLIIDAQQELLDGNFERCAVFQKTQLITTINLVIEKARNTAVPVVFVRDLDVSEGKGSGFEIHREINAPAAAEIFDKSATNAFFGTGLAEYLKLHQIKHIVMMGCETQHCIDSAVRTATVNGFDVTLVGDGHSTLGNDILSQEQIIKHHNQILHGHYNVDHFSIVRNASEDLFCPTHDTYR</sequence>
<feature type="domain" description="Isochorismatase-like" evidence="3">
    <location>
        <begin position="4"/>
        <end position="142"/>
    </location>
</feature>
<dbReference type="SUPFAM" id="SSF52499">
    <property type="entry name" value="Isochorismatase-like hydrolases"/>
    <property type="match status" value="1"/>
</dbReference>
<proteinExistence type="inferred from homology"/>
<dbReference type="RefSeq" id="WP_188738194.1">
    <property type="nucleotide sequence ID" value="NZ_BMLW01000021.1"/>
</dbReference>
<evidence type="ECO:0000313" key="5">
    <source>
        <dbReference type="Proteomes" id="UP000641206"/>
    </source>
</evidence>
<dbReference type="PANTHER" id="PTHR43540">
    <property type="entry name" value="PEROXYUREIDOACRYLATE/UREIDOACRYLATE AMIDOHYDROLASE-RELATED"/>
    <property type="match status" value="1"/>
</dbReference>
<dbReference type="PANTHER" id="PTHR43540:SF14">
    <property type="entry name" value="ISOCHORISMATASE"/>
    <property type="match status" value="1"/>
</dbReference>
<dbReference type="Pfam" id="PF00857">
    <property type="entry name" value="Isochorismatase"/>
    <property type="match status" value="1"/>
</dbReference>
<dbReference type="EMBL" id="BMLW01000021">
    <property type="protein sequence ID" value="GGP16645.1"/>
    <property type="molecule type" value="Genomic_DNA"/>
</dbReference>